<dbReference type="AlphaFoldDB" id="E3CWM4"/>
<dbReference type="SUPFAM" id="SSF52833">
    <property type="entry name" value="Thioredoxin-like"/>
    <property type="match status" value="1"/>
</dbReference>
<feature type="domain" description="DSBA-like thioredoxin" evidence="1">
    <location>
        <begin position="2"/>
        <end position="173"/>
    </location>
</feature>
<dbReference type="Pfam" id="PF01323">
    <property type="entry name" value="DSBA"/>
    <property type="match status" value="1"/>
</dbReference>
<dbReference type="InterPro" id="IPR036249">
    <property type="entry name" value="Thioredoxin-like_sf"/>
</dbReference>
<dbReference type="STRING" id="584708.Apau_0091"/>
<reference evidence="2 3" key="1">
    <citation type="journal article" date="2010" name="Stand. Genomic Sci.">
        <title>Non-contiguous finished genome sequence of Aminomonas paucivorans type strain (GLU-3).</title>
        <authorList>
            <person name="Pitluck S."/>
            <person name="Yasawong M."/>
            <person name="Held B."/>
            <person name="Lapidus A."/>
            <person name="Nolan M."/>
            <person name="Copeland A."/>
            <person name="Lucas S."/>
            <person name="Del Rio T.G."/>
            <person name="Tice H."/>
            <person name="Cheng J.F."/>
            <person name="Chertkov O."/>
            <person name="Goodwin L."/>
            <person name="Tapia R."/>
            <person name="Han C."/>
            <person name="Liolios K."/>
            <person name="Ivanova N."/>
            <person name="Mavromatis K."/>
            <person name="Ovchinnikova G."/>
            <person name="Pati A."/>
            <person name="Chen A."/>
            <person name="Palaniappan K."/>
            <person name="Land M."/>
            <person name="Hauser L."/>
            <person name="Chang Y.J."/>
            <person name="Jeffries C.D."/>
            <person name="Pukall R."/>
            <person name="Spring S."/>
            <person name="Rohde M."/>
            <person name="Sikorski J."/>
            <person name="Goker M."/>
            <person name="Woyke T."/>
            <person name="Bristow J."/>
            <person name="Eisen J.A."/>
            <person name="Markowitz V."/>
            <person name="Hugenholtz P."/>
            <person name="Kyrpides N.C."/>
            <person name="Klenk H.P."/>
        </authorList>
    </citation>
    <scope>NUCLEOTIDE SEQUENCE [LARGE SCALE GENOMIC DNA]</scope>
    <source>
        <strain evidence="2 3">DSM 12260</strain>
    </source>
</reference>
<sequence>MYFDFCCPYCYLAQGYLTRMREGTPLEVEWVPWEIAPETPPGGTRRPWRGLDRLRGMGEPVDRPFADLAFTPHTREALQAVEHAKPSGRADALVERLFRGFFAEGRDLGDRKTLLRLAEEAGMERVGLGEALDRGTHLPTLVANDRRAEEELHLEVVPSFLRGGRLLLAGSTTLTFPEFREAFPRLLP</sequence>
<dbReference type="EMBL" id="CM001022">
    <property type="protein sequence ID" value="EFQ22529.1"/>
    <property type="molecule type" value="Genomic_DNA"/>
</dbReference>
<gene>
    <name evidence="2" type="ORF">Apau_0091</name>
</gene>
<accession>E3CWM4</accession>
<dbReference type="PANTHER" id="PTHR13887">
    <property type="entry name" value="GLUTATHIONE S-TRANSFERASE KAPPA"/>
    <property type="match status" value="1"/>
</dbReference>
<dbReference type="PANTHER" id="PTHR13887:SF33">
    <property type="entry name" value="ISOMERASE"/>
    <property type="match status" value="1"/>
</dbReference>
<keyword evidence="3" id="KW-1185">Reference proteome</keyword>
<evidence type="ECO:0000313" key="2">
    <source>
        <dbReference type="EMBL" id="EFQ22529.1"/>
    </source>
</evidence>
<dbReference type="Proteomes" id="UP000005096">
    <property type="component" value="Chromosome"/>
</dbReference>
<organism evidence="2 3">
    <name type="scientific">Aminomonas paucivorans DSM 12260</name>
    <dbReference type="NCBI Taxonomy" id="584708"/>
    <lineage>
        <taxon>Bacteria</taxon>
        <taxon>Thermotogati</taxon>
        <taxon>Synergistota</taxon>
        <taxon>Synergistia</taxon>
        <taxon>Synergistales</taxon>
        <taxon>Synergistaceae</taxon>
        <taxon>Aminomonas</taxon>
    </lineage>
</organism>
<protein>
    <submittedName>
        <fullName evidence="2">DSBA oxidoreductase</fullName>
    </submittedName>
</protein>
<dbReference type="Gene3D" id="3.40.30.10">
    <property type="entry name" value="Glutaredoxin"/>
    <property type="match status" value="1"/>
</dbReference>
<dbReference type="PaxDb" id="584708-Apau_0091"/>
<dbReference type="InterPro" id="IPR001853">
    <property type="entry name" value="DSBA-like_thioredoxin_dom"/>
</dbReference>
<dbReference type="GO" id="GO:0016491">
    <property type="term" value="F:oxidoreductase activity"/>
    <property type="evidence" value="ECO:0007669"/>
    <property type="project" value="InterPro"/>
</dbReference>
<name>E3CWM4_9BACT</name>
<dbReference type="RefSeq" id="WP_006299669.1">
    <property type="nucleotide sequence ID" value="NZ_CM001022.1"/>
</dbReference>
<evidence type="ECO:0000313" key="3">
    <source>
        <dbReference type="Proteomes" id="UP000005096"/>
    </source>
</evidence>
<proteinExistence type="predicted"/>
<dbReference type="eggNOG" id="COG2761">
    <property type="taxonomic scope" value="Bacteria"/>
</dbReference>
<dbReference type="HOGENOM" id="CLU_069253_0_4_0"/>
<evidence type="ECO:0000259" key="1">
    <source>
        <dbReference type="Pfam" id="PF01323"/>
    </source>
</evidence>